<reference evidence="1 2" key="1">
    <citation type="journal article" date="2022" name="Nat. Plants">
        <title>Genomes of leafy and leafless Platanthera orchids illuminate the evolution of mycoheterotrophy.</title>
        <authorList>
            <person name="Li M.H."/>
            <person name="Liu K.W."/>
            <person name="Li Z."/>
            <person name="Lu H.C."/>
            <person name="Ye Q.L."/>
            <person name="Zhang D."/>
            <person name="Wang J.Y."/>
            <person name="Li Y.F."/>
            <person name="Zhong Z.M."/>
            <person name="Liu X."/>
            <person name="Yu X."/>
            <person name="Liu D.K."/>
            <person name="Tu X.D."/>
            <person name="Liu B."/>
            <person name="Hao Y."/>
            <person name="Liao X.Y."/>
            <person name="Jiang Y.T."/>
            <person name="Sun W.H."/>
            <person name="Chen J."/>
            <person name="Chen Y.Q."/>
            <person name="Ai Y."/>
            <person name="Zhai J.W."/>
            <person name="Wu S.S."/>
            <person name="Zhou Z."/>
            <person name="Hsiao Y.Y."/>
            <person name="Wu W.L."/>
            <person name="Chen Y.Y."/>
            <person name="Lin Y.F."/>
            <person name="Hsu J.L."/>
            <person name="Li C.Y."/>
            <person name="Wang Z.W."/>
            <person name="Zhao X."/>
            <person name="Zhong W.Y."/>
            <person name="Ma X.K."/>
            <person name="Ma L."/>
            <person name="Huang J."/>
            <person name="Chen G.Z."/>
            <person name="Huang M.Z."/>
            <person name="Huang L."/>
            <person name="Peng D.H."/>
            <person name="Luo Y.B."/>
            <person name="Zou S.Q."/>
            <person name="Chen S.P."/>
            <person name="Lan S."/>
            <person name="Tsai W.C."/>
            <person name="Van de Peer Y."/>
            <person name="Liu Z.J."/>
        </authorList>
    </citation>
    <scope>NUCLEOTIDE SEQUENCE [LARGE SCALE GENOMIC DNA]</scope>
    <source>
        <strain evidence="1">Lor288</strain>
    </source>
</reference>
<evidence type="ECO:0000313" key="2">
    <source>
        <dbReference type="Proteomes" id="UP001412067"/>
    </source>
</evidence>
<gene>
    <name evidence="1" type="ORF">KSP40_PGU009380</name>
</gene>
<name>A0ABR2LNF0_9ASPA</name>
<evidence type="ECO:0000313" key="1">
    <source>
        <dbReference type="EMBL" id="KAK8945798.1"/>
    </source>
</evidence>
<accession>A0ABR2LNF0</accession>
<dbReference type="EMBL" id="JBBWWR010000017">
    <property type="protein sequence ID" value="KAK8945798.1"/>
    <property type="molecule type" value="Genomic_DNA"/>
</dbReference>
<protein>
    <submittedName>
        <fullName evidence="1">Uncharacterized protein</fullName>
    </submittedName>
</protein>
<proteinExistence type="predicted"/>
<sequence length="166" mass="18842">MQHLLLASRPITSASFDAAKEMQSPRFCAIIRVTYGRSPLPIHKSSLTILTPEIPADVSVVLGESMVEINLNDSNAERICWDIITSEAKVFRTNSVRKDYAKPQCSLYLSQKNSVRGRNRALGREDGLRFPRQPSSVNIRGWRRLSWKAFKSGTRHEELARKTFIP</sequence>
<comment type="caution">
    <text evidence="1">The sequence shown here is derived from an EMBL/GenBank/DDBJ whole genome shotgun (WGS) entry which is preliminary data.</text>
</comment>
<organism evidence="1 2">
    <name type="scientific">Platanthera guangdongensis</name>
    <dbReference type="NCBI Taxonomy" id="2320717"/>
    <lineage>
        <taxon>Eukaryota</taxon>
        <taxon>Viridiplantae</taxon>
        <taxon>Streptophyta</taxon>
        <taxon>Embryophyta</taxon>
        <taxon>Tracheophyta</taxon>
        <taxon>Spermatophyta</taxon>
        <taxon>Magnoliopsida</taxon>
        <taxon>Liliopsida</taxon>
        <taxon>Asparagales</taxon>
        <taxon>Orchidaceae</taxon>
        <taxon>Orchidoideae</taxon>
        <taxon>Orchideae</taxon>
        <taxon>Orchidinae</taxon>
        <taxon>Platanthera</taxon>
    </lineage>
</organism>
<keyword evidence="2" id="KW-1185">Reference proteome</keyword>
<dbReference type="Proteomes" id="UP001412067">
    <property type="component" value="Unassembled WGS sequence"/>
</dbReference>